<evidence type="ECO:0000313" key="3">
    <source>
        <dbReference type="EMBL" id="SBV99932.1"/>
    </source>
</evidence>
<reference evidence="3" key="1">
    <citation type="submission" date="2016-04" db="EMBL/GenBank/DDBJ databases">
        <authorList>
            <person name="Evans L.H."/>
            <person name="Alamgir A."/>
            <person name="Owens N."/>
            <person name="Weber N.D."/>
            <person name="Virtaneva K."/>
            <person name="Barbian K."/>
            <person name="Babar A."/>
            <person name="Rosenke K."/>
        </authorList>
    </citation>
    <scope>NUCLEOTIDE SEQUENCE</scope>
    <source>
        <strain evidence="3">92-2</strain>
    </source>
</reference>
<evidence type="ECO:0000256" key="2">
    <source>
        <dbReference type="SAM" id="SignalP"/>
    </source>
</evidence>
<proteinExistence type="predicted"/>
<feature type="compositionally biased region" description="Basic and acidic residues" evidence="1">
    <location>
        <begin position="55"/>
        <end position="77"/>
    </location>
</feature>
<feature type="chain" id="PRO_5012329522" evidence="2">
    <location>
        <begin position="27"/>
        <end position="227"/>
    </location>
</feature>
<dbReference type="RefSeq" id="WP_227118947.1">
    <property type="nucleotide sequence ID" value="NZ_CABUEN010000001.1"/>
</dbReference>
<keyword evidence="2" id="KW-0732">Signal</keyword>
<feature type="region of interest" description="Disordered" evidence="1">
    <location>
        <begin position="29"/>
        <end position="156"/>
    </location>
</feature>
<organism evidence="3">
    <name type="scientific">uncultured Desulfovibrio sp</name>
    <dbReference type="NCBI Taxonomy" id="167968"/>
    <lineage>
        <taxon>Bacteria</taxon>
        <taxon>Pseudomonadati</taxon>
        <taxon>Thermodesulfobacteriota</taxon>
        <taxon>Desulfovibrionia</taxon>
        <taxon>Desulfovibrionales</taxon>
        <taxon>Desulfovibrionaceae</taxon>
        <taxon>Desulfovibrio</taxon>
        <taxon>environmental samples</taxon>
    </lineage>
</organism>
<feature type="compositionally biased region" description="Basic and acidic residues" evidence="1">
    <location>
        <begin position="106"/>
        <end position="120"/>
    </location>
</feature>
<accession>A0A212JKH4</accession>
<dbReference type="EMBL" id="FLUP01000001">
    <property type="protein sequence ID" value="SBV99932.1"/>
    <property type="molecule type" value="Genomic_DNA"/>
</dbReference>
<protein>
    <submittedName>
        <fullName evidence="3">Uncharacterized protein</fullName>
    </submittedName>
</protein>
<gene>
    <name evidence="3" type="ORF">KM92DES2_11290</name>
</gene>
<dbReference type="AlphaFoldDB" id="A0A212JKH4"/>
<feature type="compositionally biased region" description="Polar residues" evidence="1">
    <location>
        <begin position="32"/>
        <end position="54"/>
    </location>
</feature>
<name>A0A212JKH4_9BACT</name>
<feature type="signal peptide" evidence="2">
    <location>
        <begin position="1"/>
        <end position="26"/>
    </location>
</feature>
<evidence type="ECO:0000256" key="1">
    <source>
        <dbReference type="SAM" id="MobiDB-lite"/>
    </source>
</evidence>
<sequence>MDKKLPLIFLSLCVALGLCCSAPDLACAKENPASTDQTDKSTPQSAPPKSSAQRSGEKKGASAKANRREGKQKEKNSKGIHAPAWAFGGGAQSRDAWREGTSTNDLQKRAVGDDAPKEKSVNTTASINSALKGPPAKEEHKSGMAVSVGQEDSAWRKKGEHELEADENVPMQSRHVVRAYADVDAGDDLSIRVGPELILKDEQRERANANKQPESALGLGMQFKLDF</sequence>